<evidence type="ECO:0000313" key="11">
    <source>
        <dbReference type="Proteomes" id="UP001501637"/>
    </source>
</evidence>
<keyword evidence="5" id="KW-0808">Transferase</keyword>
<dbReference type="EC" id="2.5.1.19" evidence="3"/>
<evidence type="ECO:0000313" key="10">
    <source>
        <dbReference type="EMBL" id="GAA3097568.1"/>
    </source>
</evidence>
<dbReference type="InterPro" id="IPR036968">
    <property type="entry name" value="Enolpyruvate_Tfrase_sf"/>
</dbReference>
<comment type="catalytic activity">
    <reaction evidence="8">
        <text>3-phosphoshikimate + phosphoenolpyruvate = 5-O-(1-carboxyvinyl)-3-phosphoshikimate + phosphate</text>
        <dbReference type="Rhea" id="RHEA:21256"/>
        <dbReference type="ChEBI" id="CHEBI:43474"/>
        <dbReference type="ChEBI" id="CHEBI:57701"/>
        <dbReference type="ChEBI" id="CHEBI:58702"/>
        <dbReference type="ChEBI" id="CHEBI:145989"/>
        <dbReference type="EC" id="2.5.1.19"/>
    </reaction>
    <physiologicalReaction direction="left-to-right" evidence="8">
        <dbReference type="Rhea" id="RHEA:21257"/>
    </physiologicalReaction>
</comment>
<dbReference type="PANTHER" id="PTHR21090:SF5">
    <property type="entry name" value="PENTAFUNCTIONAL AROM POLYPEPTIDE"/>
    <property type="match status" value="1"/>
</dbReference>
<sequence>MTTARIEPALDGVRGATRIPHSKPHMQRALLLSLLANAPSTIMNPAWSSEAESLFSSVREFGLDVTGQDDRSLHLSGVGKSVKTGSAKVSVVGSAFNFRAMAAVACLSRGETVLEGNAAMLKRPVTEYLSFIPELGGTLTDISDAGHLRTRIRGSSRLGGTATVDTQHSSQVLTSVLLIAPLADRPVRIRCTNAGAVGEGYIGLTESMMRRQGAGIERDGSSFVVHPSVYDAGMHELASDFTALSYLAGAVATAPRGSVTVDGYYPSELSSEREFLAVLERLGIRTAYDPVERRLRIEKGDPAAEHVEIDGRNIPTVVPTLAAIAPFVAARVTLRNAAHVNNHKCRRVDVMIRELTRMGCWIEPKHGADGRVDGFTTVGRQAPAGGVALESHGDHRIFLSLATAALGADRPSVLGGAEHLHASFPDFLTSLNTLGAGVGPAA</sequence>
<dbReference type="Pfam" id="PF00275">
    <property type="entry name" value="EPSP_synthase"/>
    <property type="match status" value="1"/>
</dbReference>
<evidence type="ECO:0000256" key="2">
    <source>
        <dbReference type="ARBA" id="ARBA00009948"/>
    </source>
</evidence>
<evidence type="ECO:0000256" key="8">
    <source>
        <dbReference type="ARBA" id="ARBA00044633"/>
    </source>
</evidence>
<evidence type="ECO:0000256" key="1">
    <source>
        <dbReference type="ARBA" id="ARBA00004811"/>
    </source>
</evidence>
<dbReference type="Proteomes" id="UP001501637">
    <property type="component" value="Unassembled WGS sequence"/>
</dbReference>
<dbReference type="InterPro" id="IPR013792">
    <property type="entry name" value="RNA3'P_cycl/enolpyr_Trfase_a/b"/>
</dbReference>
<reference evidence="11" key="1">
    <citation type="journal article" date="2019" name="Int. J. Syst. Evol. Microbiol.">
        <title>The Global Catalogue of Microorganisms (GCM) 10K type strain sequencing project: providing services to taxonomists for standard genome sequencing and annotation.</title>
        <authorList>
            <consortium name="The Broad Institute Genomics Platform"/>
            <consortium name="The Broad Institute Genome Sequencing Center for Infectious Disease"/>
            <person name="Wu L."/>
            <person name="Ma J."/>
        </authorList>
    </citation>
    <scope>NUCLEOTIDE SEQUENCE [LARGE SCALE GENOMIC DNA]</scope>
    <source>
        <strain evidence="11">JCM 9092</strain>
    </source>
</reference>
<comment type="similarity">
    <text evidence="2">Belongs to the EPSP synthase family.</text>
</comment>
<evidence type="ECO:0000256" key="7">
    <source>
        <dbReference type="ARBA" id="ARBA00030046"/>
    </source>
</evidence>
<dbReference type="PIRSF" id="PIRSF000505">
    <property type="entry name" value="EPSPS"/>
    <property type="match status" value="1"/>
</dbReference>
<dbReference type="SUPFAM" id="SSF55205">
    <property type="entry name" value="EPT/RTPC-like"/>
    <property type="match status" value="1"/>
</dbReference>
<evidence type="ECO:0000256" key="6">
    <source>
        <dbReference type="ARBA" id="ARBA00023141"/>
    </source>
</evidence>
<dbReference type="Gene3D" id="3.65.10.10">
    <property type="entry name" value="Enolpyruvate transferase domain"/>
    <property type="match status" value="2"/>
</dbReference>
<dbReference type="EMBL" id="BAAAUG010000031">
    <property type="protein sequence ID" value="GAA3097568.1"/>
    <property type="molecule type" value="Genomic_DNA"/>
</dbReference>
<dbReference type="InterPro" id="IPR001986">
    <property type="entry name" value="Enolpyruvate_Tfrase_dom"/>
</dbReference>
<comment type="pathway">
    <text evidence="1">Metabolic intermediate biosynthesis; chorismate biosynthesis; chorismate from D-erythrose 4-phosphate and phosphoenolpyruvate: step 6/7.</text>
</comment>
<evidence type="ECO:0000256" key="5">
    <source>
        <dbReference type="ARBA" id="ARBA00022679"/>
    </source>
</evidence>
<accession>A0ABP6MGK6</accession>
<proteinExistence type="inferred from homology"/>
<dbReference type="RefSeq" id="WP_344520366.1">
    <property type="nucleotide sequence ID" value="NZ_BAAAUG010000031.1"/>
</dbReference>
<feature type="domain" description="Enolpyruvate transferase" evidence="9">
    <location>
        <begin position="13"/>
        <end position="430"/>
    </location>
</feature>
<organism evidence="10 11">
    <name type="scientific">Streptomyces rectiviolaceus</name>
    <dbReference type="NCBI Taxonomy" id="332591"/>
    <lineage>
        <taxon>Bacteria</taxon>
        <taxon>Bacillati</taxon>
        <taxon>Actinomycetota</taxon>
        <taxon>Actinomycetes</taxon>
        <taxon>Kitasatosporales</taxon>
        <taxon>Streptomycetaceae</taxon>
        <taxon>Streptomyces</taxon>
    </lineage>
</organism>
<evidence type="ECO:0000256" key="3">
    <source>
        <dbReference type="ARBA" id="ARBA00012450"/>
    </source>
</evidence>
<keyword evidence="11" id="KW-1185">Reference proteome</keyword>
<dbReference type="InterPro" id="IPR006264">
    <property type="entry name" value="EPSP_synthase"/>
</dbReference>
<dbReference type="PANTHER" id="PTHR21090">
    <property type="entry name" value="AROM/DEHYDROQUINATE SYNTHASE"/>
    <property type="match status" value="1"/>
</dbReference>
<evidence type="ECO:0000256" key="4">
    <source>
        <dbReference type="ARBA" id="ARBA00022605"/>
    </source>
</evidence>
<gene>
    <name evidence="10" type="ORF">GCM10010449_21210</name>
</gene>
<comment type="caution">
    <text evidence="10">The sequence shown here is derived from an EMBL/GenBank/DDBJ whole genome shotgun (WGS) entry which is preliminary data.</text>
</comment>
<protein>
    <recommendedName>
        <fullName evidence="3">3-phosphoshikimate 1-carboxyvinyltransferase</fullName>
        <ecNumber evidence="3">2.5.1.19</ecNumber>
    </recommendedName>
    <alternativeName>
        <fullName evidence="7">5-enolpyruvylshikimate-3-phosphate synthase</fullName>
    </alternativeName>
</protein>
<evidence type="ECO:0000259" key="9">
    <source>
        <dbReference type="Pfam" id="PF00275"/>
    </source>
</evidence>
<keyword evidence="4" id="KW-0028">Amino-acid biosynthesis</keyword>
<name>A0ABP6MGK6_9ACTN</name>
<keyword evidence="6" id="KW-0057">Aromatic amino acid biosynthesis</keyword>